<evidence type="ECO:0000313" key="2">
    <source>
        <dbReference type="Proteomes" id="UP001207687"/>
    </source>
</evidence>
<dbReference type="Proteomes" id="UP001207687">
    <property type="component" value="Unassembled WGS sequence"/>
</dbReference>
<organism evidence="1 2">
    <name type="scientific">Lactococcus lactis</name>
    <dbReference type="NCBI Taxonomy" id="1358"/>
    <lineage>
        <taxon>Bacteria</taxon>
        <taxon>Bacillati</taxon>
        <taxon>Bacillota</taxon>
        <taxon>Bacilli</taxon>
        <taxon>Lactobacillales</taxon>
        <taxon>Streptococcaceae</taxon>
        <taxon>Lactococcus</taxon>
    </lineage>
</organism>
<dbReference type="SUPFAM" id="SSF57783">
    <property type="entry name" value="Zinc beta-ribbon"/>
    <property type="match status" value="1"/>
</dbReference>
<sequence length="399" mass="45826">MANYVRPQTRKLSSHSERKKLLEEAHNKNIVEVAQQLGMVLERVGKDYQWKAHDSLKIDTRKNYFYWNAQGFGGDPIKLVQTMMECSFKEAIHYLTGHEFKSFNQSLVPKREFSYWLKEASNPTLMSAYLKEERQLSDETIHYFMQQGVLAQALFKDRGTEQYDPVIVFKHFDSNHKLRGMALQGIKERFEWYPEKGKLKKTFGDGLYGCVVKVGHPPVIEEKKVNAGDKGISEQNPLKIIVFEAPIDMMSYYELFKDKIGDAYLMAMNGLKKGAVSTLLAEKFTVKIAEEKKESFLDFLQNSTHGTQAVKIILAVDHDEAGKKFIHDFGISKIPVIPHLPTLVSGAEKSDWNEVLQRLKKPQKTPFEERLREARQARPDFATRLNAIATTTTEKTKGR</sequence>
<dbReference type="GO" id="GO:0006260">
    <property type="term" value="P:DNA replication"/>
    <property type="evidence" value="ECO:0007669"/>
    <property type="project" value="InterPro"/>
</dbReference>
<reference evidence="1" key="1">
    <citation type="submission" date="2023-08" db="EMBL/GenBank/DDBJ databases">
        <title>Genomic analyses of the natural microbiome of Caenorhabditis elegans.</title>
        <authorList>
            <person name="Samuel B."/>
        </authorList>
    </citation>
    <scope>NUCLEOTIDE SEQUENCE</scope>
    <source>
        <strain evidence="1">BIGb0220</strain>
    </source>
</reference>
<dbReference type="Gene3D" id="3.40.1360.10">
    <property type="match status" value="1"/>
</dbReference>
<dbReference type="RefSeq" id="WP_264653912.1">
    <property type="nucleotide sequence ID" value="NZ_JAOQNN010000001.1"/>
</dbReference>
<evidence type="ECO:0000313" key="1">
    <source>
        <dbReference type="EMBL" id="MCW2281215.1"/>
    </source>
</evidence>
<comment type="caution">
    <text evidence="1">The sequence shown here is derived from an EMBL/GenBank/DDBJ whole genome shotgun (WGS) entry which is preliminary data.</text>
</comment>
<dbReference type="InterPro" id="IPR036977">
    <property type="entry name" value="DNA_primase_Znf_CHC2"/>
</dbReference>
<dbReference type="GO" id="GO:0008270">
    <property type="term" value="F:zinc ion binding"/>
    <property type="evidence" value="ECO:0007669"/>
    <property type="project" value="InterPro"/>
</dbReference>
<dbReference type="AlphaFoldDB" id="A0AAW5TJA8"/>
<gene>
    <name evidence="1" type="ORF">M2256_001673</name>
</gene>
<name>A0AAW5TJA8_9LACT</name>
<evidence type="ECO:0008006" key="3">
    <source>
        <dbReference type="Google" id="ProtNLM"/>
    </source>
</evidence>
<dbReference type="EMBL" id="JAOQNN010000001">
    <property type="protein sequence ID" value="MCW2281215.1"/>
    <property type="molecule type" value="Genomic_DNA"/>
</dbReference>
<accession>A0AAW5TJA8</accession>
<dbReference type="Gene3D" id="3.90.580.10">
    <property type="entry name" value="Zinc finger, CHC2-type domain"/>
    <property type="match status" value="1"/>
</dbReference>
<proteinExistence type="predicted"/>
<dbReference type="Pfam" id="PF13155">
    <property type="entry name" value="Toprim_2"/>
    <property type="match status" value="1"/>
</dbReference>
<dbReference type="GO" id="GO:0003677">
    <property type="term" value="F:DNA binding"/>
    <property type="evidence" value="ECO:0007669"/>
    <property type="project" value="InterPro"/>
</dbReference>
<protein>
    <recommendedName>
        <fullName evidence="3">DUF3991 domain-containing protein</fullName>
    </recommendedName>
</protein>